<evidence type="ECO:0008006" key="3">
    <source>
        <dbReference type="Google" id="ProtNLM"/>
    </source>
</evidence>
<proteinExistence type="predicted"/>
<dbReference type="Proteomes" id="UP001302367">
    <property type="component" value="Chromosome 2"/>
</dbReference>
<dbReference type="EMBL" id="CP134185">
    <property type="protein sequence ID" value="WPA98981.1"/>
    <property type="molecule type" value="Genomic_DNA"/>
</dbReference>
<sequence>MTSQSASADTGAEAEPLEDKPFPLFELPVELVLRILRFAILGSSGRKTLRAVPRRRRSATDATPPPVTRTCRLLRREGLAIFYKECTFYCVGRVLDLHALCEWLKDIGPKHCSLISSIPVFLTSRKSKPSRVAKVGWGEVVKQVMTIADCARCLRLDTGRMCVLFAQGKLVLSAEKLVEAKEVSETMVCPDSFQISVREPTGSFKDGWTSCKDLLESYARFDDSRAMKARGIGWDSKDFWVRDGQ</sequence>
<name>A0ABZ0NHI0_CERBT</name>
<dbReference type="PANTHER" id="PTHR42085:SF8">
    <property type="entry name" value="F-BOX DOMAIN-CONTAINING PROTEIN"/>
    <property type="match status" value="1"/>
</dbReference>
<evidence type="ECO:0000313" key="1">
    <source>
        <dbReference type="EMBL" id="WPA98981.1"/>
    </source>
</evidence>
<dbReference type="RefSeq" id="XP_065458490.1">
    <property type="nucleotide sequence ID" value="XM_065602418.1"/>
</dbReference>
<protein>
    <recommendedName>
        <fullName evidence="3">F-box domain-containing protein</fullName>
    </recommendedName>
</protein>
<accession>A0ABZ0NHI0</accession>
<evidence type="ECO:0000313" key="2">
    <source>
        <dbReference type="Proteomes" id="UP001302367"/>
    </source>
</evidence>
<organism evidence="1 2">
    <name type="scientific">Cercospora beticola</name>
    <name type="common">Sugarbeet leaf spot fungus</name>
    <dbReference type="NCBI Taxonomy" id="122368"/>
    <lineage>
        <taxon>Eukaryota</taxon>
        <taxon>Fungi</taxon>
        <taxon>Dikarya</taxon>
        <taxon>Ascomycota</taxon>
        <taxon>Pezizomycotina</taxon>
        <taxon>Dothideomycetes</taxon>
        <taxon>Dothideomycetidae</taxon>
        <taxon>Mycosphaerellales</taxon>
        <taxon>Mycosphaerellaceae</taxon>
        <taxon>Cercospora</taxon>
    </lineage>
</organism>
<reference evidence="1 2" key="1">
    <citation type="submission" date="2023-09" db="EMBL/GenBank/DDBJ databases">
        <title>Complete-Gapless Cercospora beticola genome.</title>
        <authorList>
            <person name="Wyatt N.A."/>
            <person name="Spanner R.E."/>
            <person name="Bolton M.D."/>
        </authorList>
    </citation>
    <scope>NUCLEOTIDE SEQUENCE [LARGE SCALE GENOMIC DNA]</scope>
    <source>
        <strain evidence="1">Cb09-40</strain>
    </source>
</reference>
<gene>
    <name evidence="1" type="ORF">RHO25_003594</name>
</gene>
<dbReference type="InterPro" id="IPR038883">
    <property type="entry name" value="AN11006-like"/>
</dbReference>
<dbReference type="PANTHER" id="PTHR42085">
    <property type="entry name" value="F-BOX DOMAIN-CONTAINING PROTEIN"/>
    <property type="match status" value="1"/>
</dbReference>
<keyword evidence="2" id="KW-1185">Reference proteome</keyword>
<dbReference type="GeneID" id="90643980"/>